<dbReference type="EMBL" id="NEXE01000323">
    <property type="protein sequence ID" value="PSN83124.1"/>
    <property type="molecule type" value="Genomic_DNA"/>
</dbReference>
<evidence type="ECO:0000313" key="1">
    <source>
        <dbReference type="EMBL" id="PSN83124.1"/>
    </source>
</evidence>
<sequence length="164" mass="18373">MVSFSTGFADKMRERLKKYEEADRTEVSAKVKVVVDKLDDLASTARGRNPHSWSADENGPSPLEYFISALGLCQCVHYAEHAAASGIRLESLRIEINGDFRVTRPRSLKKLEYTVLIQSPEKLDVIRELALKASADCYVTQTLKRACEVRGHLLLNGVDMGEIF</sequence>
<gene>
    <name evidence="1" type="ORF">B9Q03_13645</name>
</gene>
<accession>A0A2R6A9P0</accession>
<protein>
    <recommendedName>
        <fullName evidence="3">Osmotically inducible protein OsmC</fullName>
    </recommendedName>
</protein>
<dbReference type="Gene3D" id="3.30.300.20">
    <property type="match status" value="1"/>
</dbReference>
<dbReference type="PANTHER" id="PTHR34352:SF1">
    <property type="entry name" value="PROTEIN YHFA"/>
    <property type="match status" value="1"/>
</dbReference>
<organism evidence="1 2">
    <name type="scientific">Candidatus Marsarchaeota G2 archaeon OSP_D</name>
    <dbReference type="NCBI Taxonomy" id="1978157"/>
    <lineage>
        <taxon>Archaea</taxon>
        <taxon>Candidatus Marsarchaeota</taxon>
        <taxon>Candidatus Marsarchaeota group 2</taxon>
    </lineage>
</organism>
<evidence type="ECO:0000313" key="2">
    <source>
        <dbReference type="Proteomes" id="UP000240322"/>
    </source>
</evidence>
<evidence type="ECO:0008006" key="3">
    <source>
        <dbReference type="Google" id="ProtNLM"/>
    </source>
</evidence>
<comment type="caution">
    <text evidence="1">The sequence shown here is derived from an EMBL/GenBank/DDBJ whole genome shotgun (WGS) entry which is preliminary data.</text>
</comment>
<dbReference type="Pfam" id="PF02566">
    <property type="entry name" value="OsmC"/>
    <property type="match status" value="1"/>
</dbReference>
<dbReference type="InterPro" id="IPR015946">
    <property type="entry name" value="KH_dom-like_a/b"/>
</dbReference>
<dbReference type="Proteomes" id="UP000240322">
    <property type="component" value="Unassembled WGS sequence"/>
</dbReference>
<dbReference type="AlphaFoldDB" id="A0A2R6A9P0"/>
<reference evidence="1 2" key="1">
    <citation type="submission" date="2017-04" db="EMBL/GenBank/DDBJ databases">
        <title>Novel microbial lineages endemic to geothermal iron-oxide mats fill important gaps in the evolutionary history of Archaea.</title>
        <authorList>
            <person name="Jay Z.J."/>
            <person name="Beam J.P."/>
            <person name="Dlakic M."/>
            <person name="Rusch D.B."/>
            <person name="Kozubal M.A."/>
            <person name="Inskeep W.P."/>
        </authorList>
    </citation>
    <scope>NUCLEOTIDE SEQUENCE [LARGE SCALE GENOMIC DNA]</scope>
    <source>
        <strain evidence="1">OSP_D</strain>
    </source>
</reference>
<name>A0A2R6A9P0_9ARCH</name>
<dbReference type="SUPFAM" id="SSF82784">
    <property type="entry name" value="OsmC-like"/>
    <property type="match status" value="1"/>
</dbReference>
<proteinExistence type="predicted"/>
<dbReference type="InterPro" id="IPR003718">
    <property type="entry name" value="OsmC/Ohr_fam"/>
</dbReference>
<dbReference type="PANTHER" id="PTHR34352">
    <property type="entry name" value="PROTEIN YHFA"/>
    <property type="match status" value="1"/>
</dbReference>
<dbReference type="InterPro" id="IPR036102">
    <property type="entry name" value="OsmC/Ohrsf"/>
</dbReference>